<accession>A0AAV4GKN4</accession>
<protein>
    <submittedName>
        <fullName evidence="1">Endonuclease-reverse transcriptase</fullName>
    </submittedName>
</protein>
<keyword evidence="2" id="KW-1185">Reference proteome</keyword>
<evidence type="ECO:0000313" key="2">
    <source>
        <dbReference type="Proteomes" id="UP000762676"/>
    </source>
</evidence>
<keyword evidence="1" id="KW-0255">Endonuclease</keyword>
<sequence>MYSFSFIVESVQHYCKRQSPKRAAYSSRVSSTASDIPMTLSFWQSQKNNFRLCWISSLTNAKSMSWRLTRRRPRRCTITVGNAVLEQVSKYSYLGHMITEDVFTLKDVQIGIEKTRQKFGENKELLRRNIGLNTKKRILACYVFSVFNYSCEAWTYPKTVQKKIQTFEMWCYRRLLKVPWTEKKNRNSTNGRCRRKTVATTYEAVTWVCWTLHEKLLGTFATRENRREDRTGKAKKELD</sequence>
<reference evidence="1 2" key="1">
    <citation type="journal article" date="2021" name="Elife">
        <title>Chloroplast acquisition without the gene transfer in kleptoplastic sea slugs, Plakobranchus ocellatus.</title>
        <authorList>
            <person name="Maeda T."/>
            <person name="Takahashi S."/>
            <person name="Yoshida T."/>
            <person name="Shimamura S."/>
            <person name="Takaki Y."/>
            <person name="Nagai Y."/>
            <person name="Toyoda A."/>
            <person name="Suzuki Y."/>
            <person name="Arimoto A."/>
            <person name="Ishii H."/>
            <person name="Satoh N."/>
            <person name="Nishiyama T."/>
            <person name="Hasebe M."/>
            <person name="Maruyama T."/>
            <person name="Minagawa J."/>
            <person name="Obokata J."/>
            <person name="Shigenobu S."/>
        </authorList>
    </citation>
    <scope>NUCLEOTIDE SEQUENCE [LARGE SCALE GENOMIC DNA]</scope>
</reference>
<dbReference type="GO" id="GO:0004519">
    <property type="term" value="F:endonuclease activity"/>
    <property type="evidence" value="ECO:0007669"/>
    <property type="project" value="UniProtKB-KW"/>
</dbReference>
<gene>
    <name evidence="1" type="ORF">ElyMa_000717600</name>
</gene>
<organism evidence="1 2">
    <name type="scientific">Elysia marginata</name>
    <dbReference type="NCBI Taxonomy" id="1093978"/>
    <lineage>
        <taxon>Eukaryota</taxon>
        <taxon>Metazoa</taxon>
        <taxon>Spiralia</taxon>
        <taxon>Lophotrochozoa</taxon>
        <taxon>Mollusca</taxon>
        <taxon>Gastropoda</taxon>
        <taxon>Heterobranchia</taxon>
        <taxon>Euthyneura</taxon>
        <taxon>Panpulmonata</taxon>
        <taxon>Sacoglossa</taxon>
        <taxon>Placobranchoidea</taxon>
        <taxon>Plakobranchidae</taxon>
        <taxon>Elysia</taxon>
    </lineage>
</organism>
<dbReference type="Proteomes" id="UP000762676">
    <property type="component" value="Unassembled WGS sequence"/>
</dbReference>
<name>A0AAV4GKN4_9GAST</name>
<dbReference type="PANTHER" id="PTHR47027:SF25">
    <property type="entry name" value="REVERSE TRANSCRIPTASE DOMAIN-CONTAINING PROTEIN"/>
    <property type="match status" value="1"/>
</dbReference>
<dbReference type="EMBL" id="BMAT01001472">
    <property type="protein sequence ID" value="GFR86317.1"/>
    <property type="molecule type" value="Genomic_DNA"/>
</dbReference>
<keyword evidence="1" id="KW-0378">Hydrolase</keyword>
<proteinExistence type="predicted"/>
<evidence type="ECO:0000313" key="1">
    <source>
        <dbReference type="EMBL" id="GFR86317.1"/>
    </source>
</evidence>
<dbReference type="PANTHER" id="PTHR47027">
    <property type="entry name" value="REVERSE TRANSCRIPTASE DOMAIN-CONTAINING PROTEIN"/>
    <property type="match status" value="1"/>
</dbReference>
<comment type="caution">
    <text evidence="1">The sequence shown here is derived from an EMBL/GenBank/DDBJ whole genome shotgun (WGS) entry which is preliminary data.</text>
</comment>
<dbReference type="AlphaFoldDB" id="A0AAV4GKN4"/>
<keyword evidence="1" id="KW-0540">Nuclease</keyword>